<dbReference type="InterPro" id="IPR013126">
    <property type="entry name" value="Hsp_70_fam"/>
</dbReference>
<reference evidence="3" key="1">
    <citation type="submission" date="2018-07" db="EMBL/GenBank/DDBJ databases">
        <authorList>
            <person name="Quirk P.G."/>
            <person name="Krulwich T.A."/>
        </authorList>
    </citation>
    <scope>NUCLEOTIDE SEQUENCE</scope>
</reference>
<dbReference type="PROSITE" id="PS00297">
    <property type="entry name" value="HSP70_1"/>
    <property type="match status" value="1"/>
</dbReference>
<dbReference type="GO" id="GO:0005524">
    <property type="term" value="F:ATP binding"/>
    <property type="evidence" value="ECO:0007669"/>
    <property type="project" value="UniProtKB-KW"/>
</dbReference>
<sequence>MTARFSLGIDLGTSNSAIAVTDFATDQTEIVDISQVLGPNTVGEKPTLPSALYIPHAEEFTAEAFPLPWPQGAGERTIIGHFARDHGALVPDRLVTSAKSWLSNPHIDPRVAALPWKSEIEEQKLSAFECSRRYLEHLCQGFLHAERRQGRDWDLSEGQIVLTVPASFDDVARNLTAEAAEAAGLGKVTLLEEPQAAFYAWTAQAGKEWRSQVGPGDIVLVCDVGGGTADFSLIAVTEQGGELALERISVGEHILLGGDNMDLALAYTLQAKLAADGKTIDAWQFLALIHAAAKAKVALFEDESLVEAPIAVPSRGSSLFAGTLSTRLDRATLDQVVLDGFFAMTAISDLPQEGRRTGLQEFGLPYAADPVVSKHLARFLTRSLANVKASTTLSALVGEKALQKDFLAPTAVLFNGGVFKAQAIRSRVLELLTGWNDAQPLKELEGFQPDLAVAKGAAIYGRTRATGKGIRIKAGAARSYYIGLETSMPAIPGFKPPIKALCVVPQGLEEGSELLIEGQKFGLVTGQPAEFRFFSSEVRSGDKPGEILADAERELEETSLIEVNLPAAAEFPAGQPVPVQINAVMTELGTLELWMKHTNSEKRWKVEFTVRTE</sequence>
<accession>A0A380T8R1</accession>
<dbReference type="PRINTS" id="PR00301">
    <property type="entry name" value="HEATSHOCK70"/>
</dbReference>
<dbReference type="InterPro" id="IPR018181">
    <property type="entry name" value="Heat_shock_70_CS"/>
</dbReference>
<organism evidence="3">
    <name type="scientific">metagenome</name>
    <dbReference type="NCBI Taxonomy" id="256318"/>
    <lineage>
        <taxon>unclassified sequences</taxon>
        <taxon>metagenomes</taxon>
    </lineage>
</organism>
<dbReference type="EMBL" id="UIDG01000015">
    <property type="protein sequence ID" value="SUS03868.1"/>
    <property type="molecule type" value="Genomic_DNA"/>
</dbReference>
<evidence type="ECO:0000256" key="1">
    <source>
        <dbReference type="ARBA" id="ARBA00022741"/>
    </source>
</evidence>
<dbReference type="InterPro" id="IPR043129">
    <property type="entry name" value="ATPase_NBD"/>
</dbReference>
<dbReference type="PANTHER" id="PTHR42749:SF1">
    <property type="entry name" value="CELL SHAPE-DETERMINING PROTEIN MREB"/>
    <property type="match status" value="1"/>
</dbReference>
<dbReference type="GO" id="GO:0140662">
    <property type="term" value="F:ATP-dependent protein folding chaperone"/>
    <property type="evidence" value="ECO:0007669"/>
    <property type="project" value="InterPro"/>
</dbReference>
<dbReference type="SUPFAM" id="SSF53067">
    <property type="entry name" value="Actin-like ATPase domain"/>
    <property type="match status" value="2"/>
</dbReference>
<dbReference type="Gene3D" id="3.30.420.40">
    <property type="match status" value="2"/>
</dbReference>
<dbReference type="AlphaFoldDB" id="A0A380T8R1"/>
<keyword evidence="1" id="KW-0547">Nucleotide-binding</keyword>
<proteinExistence type="predicted"/>
<dbReference type="CDD" id="cd10170">
    <property type="entry name" value="ASKHA_NBD_HSP70"/>
    <property type="match status" value="1"/>
</dbReference>
<name>A0A380T8R1_9ZZZZ</name>
<evidence type="ECO:0000313" key="3">
    <source>
        <dbReference type="EMBL" id="SUS03868.1"/>
    </source>
</evidence>
<evidence type="ECO:0000256" key="2">
    <source>
        <dbReference type="ARBA" id="ARBA00022840"/>
    </source>
</evidence>
<dbReference type="PANTHER" id="PTHR42749">
    <property type="entry name" value="CELL SHAPE-DETERMINING PROTEIN MREB"/>
    <property type="match status" value="1"/>
</dbReference>
<gene>
    <name evidence="3" type="ORF">DF3PB_1110004</name>
</gene>
<protein>
    <submittedName>
        <fullName evidence="3">Uncharacterized protein</fullName>
    </submittedName>
</protein>
<dbReference type="Gene3D" id="3.90.640.10">
    <property type="entry name" value="Actin, Chain A, domain 4"/>
    <property type="match status" value="1"/>
</dbReference>
<keyword evidence="2" id="KW-0067">ATP-binding</keyword>
<dbReference type="Pfam" id="PF00012">
    <property type="entry name" value="HSP70"/>
    <property type="match status" value="1"/>
</dbReference>